<dbReference type="AlphaFoldDB" id="A0A8E2ETW3"/>
<feature type="compositionally biased region" description="Polar residues" evidence="1">
    <location>
        <begin position="454"/>
        <end position="469"/>
    </location>
</feature>
<organism evidence="4 5">
    <name type="scientific">Glonium stellatum</name>
    <dbReference type="NCBI Taxonomy" id="574774"/>
    <lineage>
        <taxon>Eukaryota</taxon>
        <taxon>Fungi</taxon>
        <taxon>Dikarya</taxon>
        <taxon>Ascomycota</taxon>
        <taxon>Pezizomycotina</taxon>
        <taxon>Dothideomycetes</taxon>
        <taxon>Pleosporomycetidae</taxon>
        <taxon>Gloniales</taxon>
        <taxon>Gloniaceae</taxon>
        <taxon>Glonium</taxon>
    </lineage>
</organism>
<evidence type="ECO:0000313" key="5">
    <source>
        <dbReference type="Proteomes" id="UP000250140"/>
    </source>
</evidence>
<dbReference type="OrthoDB" id="4582561at2759"/>
<feature type="region of interest" description="Disordered" evidence="1">
    <location>
        <begin position="380"/>
        <end position="440"/>
    </location>
</feature>
<feature type="transmembrane region" description="Helical" evidence="2">
    <location>
        <begin position="196"/>
        <end position="213"/>
    </location>
</feature>
<dbReference type="EMBL" id="KV750441">
    <property type="protein sequence ID" value="OCL04765.1"/>
    <property type="molecule type" value="Genomic_DNA"/>
</dbReference>
<evidence type="ECO:0000313" key="4">
    <source>
        <dbReference type="EMBL" id="OCL04765.1"/>
    </source>
</evidence>
<reference evidence="4 5" key="1">
    <citation type="journal article" date="2016" name="Nat. Commun.">
        <title>Ectomycorrhizal ecology is imprinted in the genome of the dominant symbiotic fungus Cenococcum geophilum.</title>
        <authorList>
            <consortium name="DOE Joint Genome Institute"/>
            <person name="Peter M."/>
            <person name="Kohler A."/>
            <person name="Ohm R.A."/>
            <person name="Kuo A."/>
            <person name="Krutzmann J."/>
            <person name="Morin E."/>
            <person name="Arend M."/>
            <person name="Barry K.W."/>
            <person name="Binder M."/>
            <person name="Choi C."/>
            <person name="Clum A."/>
            <person name="Copeland A."/>
            <person name="Grisel N."/>
            <person name="Haridas S."/>
            <person name="Kipfer T."/>
            <person name="LaButti K."/>
            <person name="Lindquist E."/>
            <person name="Lipzen A."/>
            <person name="Maire R."/>
            <person name="Meier B."/>
            <person name="Mihaltcheva S."/>
            <person name="Molinier V."/>
            <person name="Murat C."/>
            <person name="Poggeler S."/>
            <person name="Quandt C.A."/>
            <person name="Sperisen C."/>
            <person name="Tritt A."/>
            <person name="Tisserant E."/>
            <person name="Crous P.W."/>
            <person name="Henrissat B."/>
            <person name="Nehls U."/>
            <person name="Egli S."/>
            <person name="Spatafora J.W."/>
            <person name="Grigoriev I.V."/>
            <person name="Martin F.M."/>
        </authorList>
    </citation>
    <scope>NUCLEOTIDE SEQUENCE [LARGE SCALE GENOMIC DNA]</scope>
    <source>
        <strain evidence="4 5">CBS 207.34</strain>
    </source>
</reference>
<protein>
    <recommendedName>
        <fullName evidence="6">Pheromone receptor</fullName>
    </recommendedName>
</protein>
<keyword evidence="2" id="KW-0472">Membrane</keyword>
<feature type="compositionally biased region" description="Polar residues" evidence="1">
    <location>
        <begin position="380"/>
        <end position="401"/>
    </location>
</feature>
<evidence type="ECO:0008006" key="6">
    <source>
        <dbReference type="Google" id="ProtNLM"/>
    </source>
</evidence>
<sequence length="485" mass="53320">MAARAISIMLFVLPILCRSAPINGTATVVSNGTMCNFSSASSMMDDIIRLHLNVTELVRECPDACGVIYGSGNPDISGKGVIYDHLWIIKPISWNLAGRLHGIGCNKFAGASKFITILEKLRPSLYESNAFFTVSIFIAALVRYSQTPSIFEVVFIDQLVNLQTFIVLAMLVSRAAELEELQKLGITQVFRRERSVCVYVMIMLVCQLVATYASKLPRSAFPQYYIISLACHSFTGYLDVSSYFTFTNTPIFWELVAFGLATGTCYLLGLCIGIASLGYILRHSVTAATLWERIIPRYFREHFFEMFVQIFILSMFSLCGGLVIWRVIELQGLRSWIVKSSQKALQDNDWGYGQTTAVLIWMPILRRAVIVAWGKSETYRQPSPQATNEGLPSGASTTSSEGLVGASALGADSASEPSSLPDSQLPVANAGPVVTPITPRNSVDITTLPIQLPDSESTVTRNATSSSTLEPDPANFRPLRRAFTH</sequence>
<feature type="transmembrane region" description="Helical" evidence="2">
    <location>
        <begin position="225"/>
        <end position="244"/>
    </location>
</feature>
<keyword evidence="5" id="KW-1185">Reference proteome</keyword>
<keyword evidence="3" id="KW-0732">Signal</keyword>
<feature type="chain" id="PRO_5034943664" description="Pheromone receptor" evidence="3">
    <location>
        <begin position="20"/>
        <end position="485"/>
    </location>
</feature>
<feature type="transmembrane region" description="Helical" evidence="2">
    <location>
        <begin position="256"/>
        <end position="281"/>
    </location>
</feature>
<keyword evidence="2" id="KW-1133">Transmembrane helix</keyword>
<keyword evidence="2" id="KW-0812">Transmembrane</keyword>
<name>A0A8E2ETW3_9PEZI</name>
<feature type="region of interest" description="Disordered" evidence="1">
    <location>
        <begin position="454"/>
        <end position="485"/>
    </location>
</feature>
<proteinExistence type="predicted"/>
<feature type="signal peptide" evidence="3">
    <location>
        <begin position="1"/>
        <end position="19"/>
    </location>
</feature>
<evidence type="ECO:0000256" key="2">
    <source>
        <dbReference type="SAM" id="Phobius"/>
    </source>
</evidence>
<feature type="transmembrane region" description="Helical" evidence="2">
    <location>
        <begin position="302"/>
        <end position="325"/>
    </location>
</feature>
<evidence type="ECO:0000256" key="1">
    <source>
        <dbReference type="SAM" id="MobiDB-lite"/>
    </source>
</evidence>
<gene>
    <name evidence="4" type="ORF">AOQ84DRAFT_380251</name>
</gene>
<accession>A0A8E2ETW3</accession>
<dbReference type="Proteomes" id="UP000250140">
    <property type="component" value="Unassembled WGS sequence"/>
</dbReference>
<evidence type="ECO:0000256" key="3">
    <source>
        <dbReference type="SAM" id="SignalP"/>
    </source>
</evidence>